<keyword evidence="1 4" id="KW-0662">Pyridine nucleotide biosynthesis</keyword>
<keyword evidence="7" id="KW-1185">Reference proteome</keyword>
<dbReference type="EMBL" id="NDIQ01000001">
    <property type="protein sequence ID" value="PRT52494.1"/>
    <property type="molecule type" value="Genomic_DNA"/>
</dbReference>
<comment type="caution">
    <text evidence="4">Lacks conserved residue(s) required for the propagation of feature annotation.</text>
</comment>
<comment type="catalytic activity">
    <reaction evidence="5">
        <text>3-hydroxy-L-kynurenine + H2O = 3-hydroxyanthranilate + L-alanine + H(+)</text>
        <dbReference type="Rhea" id="RHEA:25143"/>
        <dbReference type="ChEBI" id="CHEBI:15377"/>
        <dbReference type="ChEBI" id="CHEBI:15378"/>
        <dbReference type="ChEBI" id="CHEBI:36559"/>
        <dbReference type="ChEBI" id="CHEBI:57972"/>
        <dbReference type="ChEBI" id="CHEBI:58125"/>
        <dbReference type="EC" id="3.7.1.3"/>
    </reaction>
</comment>
<name>A0A2T0FBV7_9ASCO</name>
<dbReference type="AlphaFoldDB" id="A0A2T0FBV7"/>
<comment type="pathway">
    <text evidence="4 5">Cofactor biosynthesis; NAD(+) biosynthesis; quinolinate from L-kynurenine: step 2/3.</text>
</comment>
<dbReference type="OrthoDB" id="5978656at2759"/>
<feature type="binding site" evidence="4">
    <location>
        <position position="223"/>
    </location>
    <ligand>
        <name>pyridoxal 5'-phosphate</name>
        <dbReference type="ChEBI" id="CHEBI:597326"/>
    </ligand>
</feature>
<sequence>MSQMELAKELDKKFPSLKEDFEIPTFKSAGIKDSDEQLIYLCGNSLGLMPRAVRDAINKDLDAWQSLAVLGHGKRPDGSNGWMEAVEEANPILAELVGAKEDEVAFTGTLTSNLNQLLDTFYRPEGERVKLLFEDKAFPSDNYCFQNQARLKGQNPDEVLIRVEPRAGEAFLRNEDIVEIIEKQGHEVAVCIFSGIQYYTGQKFDIPAITAAARKAGCIVGWDLAHATGNVPLKLHDWGADFAVGCSYKYLNGGSGNMGFLFVNNRHFGDEELARPAGWWGVGLDTRFKMEWEFRPIRGARGFCQSCPNWAAAPCIVPSLKLFRKAGGIEQLQARSKSLTGLFDKMLRASSHFGKDFELLTPSDPDQRGSQLTLLFRPGIMPIVFDELVKAGIVGDERNPDAIRLAPTALYNTHVEVVRTVETLERILSNL</sequence>
<dbReference type="InterPro" id="IPR015422">
    <property type="entry name" value="PyrdxlP-dep_Trfase_small"/>
</dbReference>
<dbReference type="SUPFAM" id="SSF53383">
    <property type="entry name" value="PLP-dependent transferases"/>
    <property type="match status" value="1"/>
</dbReference>
<evidence type="ECO:0000256" key="5">
    <source>
        <dbReference type="PIRNR" id="PIRNR038800"/>
    </source>
</evidence>
<dbReference type="STRING" id="45607.A0A2T0FBV7"/>
<feature type="binding site" evidence="4">
    <location>
        <position position="226"/>
    </location>
    <ligand>
        <name>pyridoxal 5'-phosphate</name>
        <dbReference type="ChEBI" id="CHEBI:597326"/>
    </ligand>
</feature>
<evidence type="ECO:0000256" key="2">
    <source>
        <dbReference type="ARBA" id="ARBA00022801"/>
    </source>
</evidence>
<evidence type="ECO:0000313" key="7">
    <source>
        <dbReference type="Proteomes" id="UP000238350"/>
    </source>
</evidence>
<comment type="caution">
    <text evidence="6">The sequence shown here is derived from an EMBL/GenBank/DDBJ whole genome shotgun (WGS) entry which is preliminary data.</text>
</comment>
<dbReference type="GO" id="GO:0019805">
    <property type="term" value="P:quinolinate biosynthetic process"/>
    <property type="evidence" value="ECO:0007669"/>
    <property type="project" value="UniProtKB-UniRule"/>
</dbReference>
<dbReference type="GO" id="GO:0034354">
    <property type="term" value="P:'de novo' NAD+ biosynthetic process from L-tryptophan"/>
    <property type="evidence" value="ECO:0007669"/>
    <property type="project" value="UniProtKB-UniRule"/>
</dbReference>
<organism evidence="6 7">
    <name type="scientific">Wickerhamiella sorbophila</name>
    <dbReference type="NCBI Taxonomy" id="45607"/>
    <lineage>
        <taxon>Eukaryota</taxon>
        <taxon>Fungi</taxon>
        <taxon>Dikarya</taxon>
        <taxon>Ascomycota</taxon>
        <taxon>Saccharomycotina</taxon>
        <taxon>Dipodascomycetes</taxon>
        <taxon>Dipodascales</taxon>
        <taxon>Trichomonascaceae</taxon>
        <taxon>Wickerhamiella</taxon>
    </lineage>
</organism>
<dbReference type="EC" id="3.7.1.3" evidence="4 5"/>
<protein>
    <recommendedName>
        <fullName evidence="4 5">Kynureninase</fullName>
        <ecNumber evidence="4 5">3.7.1.3</ecNumber>
    </recommendedName>
    <alternativeName>
        <fullName evidence="4">Biosynthesis of nicotinic acid protein 5</fullName>
    </alternativeName>
    <alternativeName>
        <fullName evidence="4">L-kynurenine hydrolase</fullName>
    </alternativeName>
</protein>
<comment type="pathway">
    <text evidence="4 5">Amino-acid degradation; L-kynurenine degradation; L-alanine and anthranilate from L-kynurenine: step 1/1.</text>
</comment>
<comment type="cofactor">
    <cofactor evidence="4 5">
        <name>pyridoxal 5'-phosphate</name>
        <dbReference type="ChEBI" id="CHEBI:597326"/>
    </cofactor>
</comment>
<evidence type="ECO:0000313" key="6">
    <source>
        <dbReference type="EMBL" id="PRT52494.1"/>
    </source>
</evidence>
<dbReference type="GO" id="GO:0030170">
    <property type="term" value="F:pyridoxal phosphate binding"/>
    <property type="evidence" value="ECO:0007669"/>
    <property type="project" value="UniProtKB-UniRule"/>
</dbReference>
<dbReference type="GO" id="GO:0019441">
    <property type="term" value="P:L-tryptophan catabolic process to kynurenine"/>
    <property type="evidence" value="ECO:0007669"/>
    <property type="project" value="TreeGrafter"/>
</dbReference>
<dbReference type="UniPathway" id="UPA00253">
    <property type="reaction ID" value="UER00329"/>
</dbReference>
<evidence type="ECO:0000256" key="1">
    <source>
        <dbReference type="ARBA" id="ARBA00022642"/>
    </source>
</evidence>
<dbReference type="HAMAP" id="MF_01970">
    <property type="entry name" value="Kynureninase"/>
    <property type="match status" value="1"/>
</dbReference>
<dbReference type="InterPro" id="IPR010111">
    <property type="entry name" value="Kynureninase"/>
</dbReference>
<dbReference type="Gene3D" id="3.90.1150.10">
    <property type="entry name" value="Aspartate Aminotransferase, domain 1"/>
    <property type="match status" value="1"/>
</dbReference>
<dbReference type="InterPro" id="IPR015424">
    <property type="entry name" value="PyrdxlP-dep_Trfase"/>
</dbReference>
<dbReference type="InterPro" id="IPR015421">
    <property type="entry name" value="PyrdxlP-dep_Trfase_major"/>
</dbReference>
<evidence type="ECO:0000256" key="4">
    <source>
        <dbReference type="HAMAP-Rule" id="MF_03017"/>
    </source>
</evidence>
<comment type="subcellular location">
    <subcellularLocation>
        <location evidence="4 5">Cytoplasm</location>
    </subcellularLocation>
</comment>
<dbReference type="PANTHER" id="PTHR14084">
    <property type="entry name" value="KYNURENINASE"/>
    <property type="match status" value="1"/>
</dbReference>
<dbReference type="Proteomes" id="UP000238350">
    <property type="component" value="Unassembled WGS sequence"/>
</dbReference>
<comment type="function">
    <text evidence="4 5">Catalyzes the cleavage of L-kynurenine (L-Kyn) and L-3-hydroxykynurenine (L-3OHKyn) into anthranilic acid (AA) and 3-hydroxyanthranilic acid (3-OHAA), respectively.</text>
</comment>
<feature type="binding site" evidence="4">
    <location>
        <position position="110"/>
    </location>
    <ligand>
        <name>pyridoxal 5'-phosphate</name>
        <dbReference type="ChEBI" id="CHEBI:597326"/>
    </ligand>
</feature>
<comment type="subunit">
    <text evidence="4 5">Homodimer.</text>
</comment>
<dbReference type="PANTHER" id="PTHR14084:SF0">
    <property type="entry name" value="KYNURENINASE"/>
    <property type="match status" value="1"/>
</dbReference>
<accession>A0A2T0FBV7</accession>
<evidence type="ECO:0000256" key="3">
    <source>
        <dbReference type="ARBA" id="ARBA00022898"/>
    </source>
</evidence>
<feature type="binding site" evidence="4">
    <location>
        <position position="248"/>
    </location>
    <ligand>
        <name>pyridoxal 5'-phosphate</name>
        <dbReference type="ChEBI" id="CHEBI:597326"/>
    </ligand>
</feature>
<comment type="similarity">
    <text evidence="4 5">Belongs to the kynureninase family.</text>
</comment>
<gene>
    <name evidence="4" type="primary">BNA5</name>
    <name evidence="6" type="ORF">B9G98_00114</name>
</gene>
<comment type="catalytic activity">
    <reaction evidence="4 5">
        <text>L-kynurenine + H2O = anthranilate + L-alanine + H(+)</text>
        <dbReference type="Rhea" id="RHEA:16813"/>
        <dbReference type="ChEBI" id="CHEBI:15377"/>
        <dbReference type="ChEBI" id="CHEBI:15378"/>
        <dbReference type="ChEBI" id="CHEBI:16567"/>
        <dbReference type="ChEBI" id="CHEBI:57959"/>
        <dbReference type="ChEBI" id="CHEBI:57972"/>
        <dbReference type="EC" id="3.7.1.3"/>
    </reaction>
</comment>
<keyword evidence="3 4" id="KW-0663">Pyridoxal phosphate</keyword>
<keyword evidence="2 4" id="KW-0378">Hydrolase</keyword>
<dbReference type="NCBIfam" id="TIGR01814">
    <property type="entry name" value="kynureninase"/>
    <property type="match status" value="1"/>
</dbReference>
<dbReference type="GO" id="GO:0097053">
    <property type="term" value="P:L-kynurenine catabolic process"/>
    <property type="evidence" value="ECO:0007669"/>
    <property type="project" value="UniProtKB-UniRule"/>
</dbReference>
<feature type="binding site" evidence="4">
    <location>
        <position position="111"/>
    </location>
    <ligand>
        <name>pyridoxal 5'-phosphate</name>
        <dbReference type="ChEBI" id="CHEBI:597326"/>
    </ligand>
</feature>
<dbReference type="Gene3D" id="3.40.640.10">
    <property type="entry name" value="Type I PLP-dependent aspartate aminotransferase-like (Major domain)"/>
    <property type="match status" value="1"/>
</dbReference>
<dbReference type="Pfam" id="PF22580">
    <property type="entry name" value="KYNU_C"/>
    <property type="match status" value="1"/>
</dbReference>
<reference evidence="6 7" key="1">
    <citation type="submission" date="2017-04" db="EMBL/GenBank/DDBJ databases">
        <title>Genome sequencing of [Candida] sorbophila.</title>
        <authorList>
            <person name="Ahn J.O."/>
        </authorList>
    </citation>
    <scope>NUCLEOTIDE SEQUENCE [LARGE SCALE GENOMIC DNA]</scope>
    <source>
        <strain evidence="6 7">DS02</strain>
    </source>
</reference>
<dbReference type="GO" id="GO:0043420">
    <property type="term" value="P:anthranilate metabolic process"/>
    <property type="evidence" value="ECO:0007669"/>
    <property type="project" value="UniProtKB-UniRule"/>
</dbReference>
<feature type="modified residue" description="N6-(pyridoxal phosphate)lysine" evidence="4">
    <location>
        <position position="249"/>
    </location>
</feature>
<feature type="binding site" evidence="4">
    <location>
        <position position="194"/>
    </location>
    <ligand>
        <name>pyridoxal 5'-phosphate</name>
        <dbReference type="ChEBI" id="CHEBI:597326"/>
    </ligand>
</feature>
<keyword evidence="4 5" id="KW-0963">Cytoplasm</keyword>
<dbReference type="UniPathway" id="UPA00334">
    <property type="reaction ID" value="UER00455"/>
</dbReference>
<dbReference type="PIRSF" id="PIRSF038800">
    <property type="entry name" value="KYNU"/>
    <property type="match status" value="1"/>
</dbReference>
<feature type="binding site" evidence="4">
    <location>
        <begin position="138"/>
        <end position="141"/>
    </location>
    <ligand>
        <name>pyridoxal 5'-phosphate</name>
        <dbReference type="ChEBI" id="CHEBI:597326"/>
    </ligand>
</feature>
<dbReference type="GO" id="GO:0030429">
    <property type="term" value="F:kynureninase activity"/>
    <property type="evidence" value="ECO:0007669"/>
    <property type="project" value="UniProtKB-UniRule"/>
</dbReference>
<dbReference type="GO" id="GO:0005737">
    <property type="term" value="C:cytoplasm"/>
    <property type="evidence" value="ECO:0007669"/>
    <property type="project" value="UniProtKB-SubCell"/>
</dbReference>
<proteinExistence type="inferred from homology"/>
<feature type="binding site" evidence="4">
    <location>
        <position position="279"/>
    </location>
    <ligand>
        <name>pyridoxal 5'-phosphate</name>
        <dbReference type="ChEBI" id="CHEBI:597326"/>
    </ligand>
</feature>